<dbReference type="InterPro" id="IPR036691">
    <property type="entry name" value="Endo/exonu/phosph_ase_sf"/>
</dbReference>
<gene>
    <name evidence="2" type="ORF">Dsin_000642</name>
</gene>
<accession>A0AAE0B2A4</accession>
<keyword evidence="3" id="KW-1185">Reference proteome</keyword>
<name>A0AAE0B2A4_9ROSI</name>
<dbReference type="Pfam" id="PF03372">
    <property type="entry name" value="Exo_endo_phos"/>
    <property type="match status" value="1"/>
</dbReference>
<reference evidence="2" key="1">
    <citation type="journal article" date="2023" name="Plant J.">
        <title>Genome sequences and population genomics provide insights into the demographic history, inbreeding, and mutation load of two 'living fossil' tree species of Dipteronia.</title>
        <authorList>
            <person name="Feng Y."/>
            <person name="Comes H.P."/>
            <person name="Chen J."/>
            <person name="Zhu S."/>
            <person name="Lu R."/>
            <person name="Zhang X."/>
            <person name="Li P."/>
            <person name="Qiu J."/>
            <person name="Olsen K.M."/>
            <person name="Qiu Y."/>
        </authorList>
    </citation>
    <scope>NUCLEOTIDE SEQUENCE</scope>
    <source>
        <strain evidence="2">NBL</strain>
    </source>
</reference>
<evidence type="ECO:0000313" key="3">
    <source>
        <dbReference type="Proteomes" id="UP001281410"/>
    </source>
</evidence>
<dbReference type="Proteomes" id="UP001281410">
    <property type="component" value="Unassembled WGS sequence"/>
</dbReference>
<evidence type="ECO:0000313" key="2">
    <source>
        <dbReference type="EMBL" id="KAK3228761.1"/>
    </source>
</evidence>
<dbReference type="PANTHER" id="PTHR33710">
    <property type="entry name" value="BNAC02G09200D PROTEIN"/>
    <property type="match status" value="1"/>
</dbReference>
<evidence type="ECO:0000259" key="1">
    <source>
        <dbReference type="Pfam" id="PF03372"/>
    </source>
</evidence>
<dbReference type="PANTHER" id="PTHR33710:SF64">
    <property type="entry name" value="ENDONUCLEASE_EXONUCLEASE_PHOSPHATASE DOMAIN-CONTAINING PROTEIN"/>
    <property type="match status" value="1"/>
</dbReference>
<dbReference type="InterPro" id="IPR005135">
    <property type="entry name" value="Endo/exonuclease/phosphatase"/>
</dbReference>
<organism evidence="2 3">
    <name type="scientific">Dipteronia sinensis</name>
    <dbReference type="NCBI Taxonomy" id="43782"/>
    <lineage>
        <taxon>Eukaryota</taxon>
        <taxon>Viridiplantae</taxon>
        <taxon>Streptophyta</taxon>
        <taxon>Embryophyta</taxon>
        <taxon>Tracheophyta</taxon>
        <taxon>Spermatophyta</taxon>
        <taxon>Magnoliopsida</taxon>
        <taxon>eudicotyledons</taxon>
        <taxon>Gunneridae</taxon>
        <taxon>Pentapetalae</taxon>
        <taxon>rosids</taxon>
        <taxon>malvids</taxon>
        <taxon>Sapindales</taxon>
        <taxon>Sapindaceae</taxon>
        <taxon>Hippocastanoideae</taxon>
        <taxon>Acereae</taxon>
        <taxon>Dipteronia</taxon>
    </lineage>
</organism>
<protein>
    <recommendedName>
        <fullName evidence="1">Endonuclease/exonuclease/phosphatase domain-containing protein</fullName>
    </recommendedName>
</protein>
<dbReference type="Gene3D" id="3.60.10.10">
    <property type="entry name" value="Endonuclease/exonuclease/phosphatase"/>
    <property type="match status" value="1"/>
</dbReference>
<sequence length="206" mass="24365">MRELWGFMVNVQQYFDRPWIMRGDFNTISNESERRGGGFNKWSAKAFNIFILQAKVIDMPVHGITFSWSNNRENGSWARLDRFLVSPVVLTWFPDMVQRGLPRSISDHGAITLGVVKDFWGPRPFRFNNEWLKDRDLMTEIQNQWEDRSTTRSSSFILHSKLRRSKFLIKRKVFSRKKDVSTTKALEEWLAKVDEKAVSIDWTEEL</sequence>
<dbReference type="AlphaFoldDB" id="A0AAE0B2A4"/>
<dbReference type="SUPFAM" id="SSF56219">
    <property type="entry name" value="DNase I-like"/>
    <property type="match status" value="1"/>
</dbReference>
<dbReference type="EMBL" id="JANJYJ010000001">
    <property type="protein sequence ID" value="KAK3228761.1"/>
    <property type="molecule type" value="Genomic_DNA"/>
</dbReference>
<feature type="domain" description="Endonuclease/exonuclease/phosphatase" evidence="1">
    <location>
        <begin position="15"/>
        <end position="108"/>
    </location>
</feature>
<proteinExistence type="predicted"/>
<comment type="caution">
    <text evidence="2">The sequence shown here is derived from an EMBL/GenBank/DDBJ whole genome shotgun (WGS) entry which is preliminary data.</text>
</comment>